<dbReference type="RefSeq" id="WP_320688098.1">
    <property type="nucleotide sequence ID" value="NZ_JAXBLV010000200.1"/>
</dbReference>
<proteinExistence type="predicted"/>
<sequence>MPDPMLGDKFRFRFSKSGALRLVSHHDLMRCSERMLRRASLPFKSTAGFHPTPRWVFALSAPLGAVCHHEVVELELTEPRDAGDVLAALNAQTPPGLTFTHVQVVPMKATARPRRVVYELPLPPARAAAVEAAAAALMAEPGVWVERLKPSPKRLNIRPYLRGVRVDRGPNSGPAGHAQTPPPSPPSAGADAGPPAPRLVLDLWVTQTGSARADELLSLLRLKDLIDAGAVLERTAVEIRDEITATDPGDVPPDGPADAVPLSGTEAAALAARLEAEESQTADQAWGASPNGPVVE</sequence>
<evidence type="ECO:0000259" key="2">
    <source>
        <dbReference type="Pfam" id="PF10105"/>
    </source>
</evidence>
<evidence type="ECO:0000313" key="4">
    <source>
        <dbReference type="Proteomes" id="UP001272242"/>
    </source>
</evidence>
<dbReference type="NCBIfam" id="TIGR03936">
    <property type="entry name" value="sam_1_link_chp"/>
    <property type="match status" value="1"/>
</dbReference>
<protein>
    <submittedName>
        <fullName evidence="3">TIGR03936 family radical SAM-associated protein</fullName>
    </submittedName>
</protein>
<organism evidence="3 4">
    <name type="scientific">Gemmata algarum</name>
    <dbReference type="NCBI Taxonomy" id="2975278"/>
    <lineage>
        <taxon>Bacteria</taxon>
        <taxon>Pseudomonadati</taxon>
        <taxon>Planctomycetota</taxon>
        <taxon>Planctomycetia</taxon>
        <taxon>Gemmatales</taxon>
        <taxon>Gemmataceae</taxon>
        <taxon>Gemmata</taxon>
    </lineage>
</organism>
<feature type="region of interest" description="Disordered" evidence="1">
    <location>
        <begin position="159"/>
        <end position="195"/>
    </location>
</feature>
<feature type="domain" description="DUF2344" evidence="2">
    <location>
        <begin position="9"/>
        <end position="165"/>
    </location>
</feature>
<name>A0ABU5F2D1_9BACT</name>
<feature type="region of interest" description="Disordered" evidence="1">
    <location>
        <begin position="272"/>
        <end position="296"/>
    </location>
</feature>
<keyword evidence="4" id="KW-1185">Reference proteome</keyword>
<evidence type="ECO:0000313" key="3">
    <source>
        <dbReference type="EMBL" id="MDY3561742.1"/>
    </source>
</evidence>
<dbReference type="Proteomes" id="UP001272242">
    <property type="component" value="Unassembled WGS sequence"/>
</dbReference>
<comment type="caution">
    <text evidence="3">The sequence shown here is derived from an EMBL/GenBank/DDBJ whole genome shotgun (WGS) entry which is preliminary data.</text>
</comment>
<dbReference type="Pfam" id="PF10105">
    <property type="entry name" value="DUF2344"/>
    <property type="match status" value="1"/>
</dbReference>
<dbReference type="InterPro" id="IPR018768">
    <property type="entry name" value="DUF2344"/>
</dbReference>
<accession>A0ABU5F2D1</accession>
<evidence type="ECO:0000256" key="1">
    <source>
        <dbReference type="SAM" id="MobiDB-lite"/>
    </source>
</evidence>
<gene>
    <name evidence="3" type="ORF">R5W23_003169</name>
</gene>
<dbReference type="EMBL" id="JAXBLV010000200">
    <property type="protein sequence ID" value="MDY3561742.1"/>
    <property type="molecule type" value="Genomic_DNA"/>
</dbReference>
<reference evidence="4" key="1">
    <citation type="journal article" date="2023" name="Mar. Drugs">
        <title>Gemmata algarum, a Novel Planctomycete Isolated from an Algal Mat, Displays Antimicrobial Activity.</title>
        <authorList>
            <person name="Kumar G."/>
            <person name="Kallscheuer N."/>
            <person name="Kashif M."/>
            <person name="Ahamad S."/>
            <person name="Jagadeeshwari U."/>
            <person name="Pannikurungottu S."/>
            <person name="Haufschild T."/>
            <person name="Kabuu M."/>
            <person name="Sasikala C."/>
            <person name="Jogler C."/>
            <person name="Ramana C."/>
        </authorList>
    </citation>
    <scope>NUCLEOTIDE SEQUENCE [LARGE SCALE GENOMIC DNA]</scope>
    <source>
        <strain evidence="4">JC673</strain>
    </source>
</reference>